<protein>
    <submittedName>
        <fullName evidence="2">Uncharacterized protein</fullName>
    </submittedName>
</protein>
<evidence type="ECO:0000313" key="3">
    <source>
        <dbReference type="Proteomes" id="UP001213799"/>
    </source>
</evidence>
<comment type="caution">
    <text evidence="2">The sequence shown here is derived from an EMBL/GenBank/DDBJ whole genome shotgun (WGS) entry which is preliminary data.</text>
</comment>
<dbReference type="EMBL" id="JAQJAE010000001">
    <property type="protein sequence ID" value="KAJ5617343.1"/>
    <property type="molecule type" value="Genomic_DNA"/>
</dbReference>
<organism evidence="2 3">
    <name type="scientific">Penicillium hordei</name>
    <dbReference type="NCBI Taxonomy" id="40994"/>
    <lineage>
        <taxon>Eukaryota</taxon>
        <taxon>Fungi</taxon>
        <taxon>Dikarya</taxon>
        <taxon>Ascomycota</taxon>
        <taxon>Pezizomycotina</taxon>
        <taxon>Eurotiomycetes</taxon>
        <taxon>Eurotiomycetidae</taxon>
        <taxon>Eurotiales</taxon>
        <taxon>Aspergillaceae</taxon>
        <taxon>Penicillium</taxon>
    </lineage>
</organism>
<sequence>MASKRPEFEAERREKTKRGDLHMTAIAHWVIVALHYPHRPPKTAEMTKAASDQNNRKNGRRSSYLEHILQSSASLEMFLAL</sequence>
<keyword evidence="3" id="KW-1185">Reference proteome</keyword>
<dbReference type="RefSeq" id="XP_056758510.1">
    <property type="nucleotide sequence ID" value="XM_056893515.1"/>
</dbReference>
<name>A0AAD6EHE5_9EURO</name>
<reference evidence="2" key="1">
    <citation type="journal article" date="2023" name="IMA Fungus">
        <title>Comparative genomic study of the Penicillium genus elucidates a diverse pangenome and 15 lateral gene transfer events.</title>
        <authorList>
            <person name="Petersen C."/>
            <person name="Sorensen T."/>
            <person name="Nielsen M.R."/>
            <person name="Sondergaard T.E."/>
            <person name="Sorensen J.L."/>
            <person name="Fitzpatrick D.A."/>
            <person name="Frisvad J.C."/>
            <person name="Nielsen K.L."/>
        </authorList>
    </citation>
    <scope>NUCLEOTIDE SEQUENCE</scope>
    <source>
        <strain evidence="2">IBT 12815</strain>
    </source>
</reference>
<dbReference type="AlphaFoldDB" id="A0AAD6EHE5"/>
<evidence type="ECO:0000256" key="1">
    <source>
        <dbReference type="SAM" id="MobiDB-lite"/>
    </source>
</evidence>
<reference evidence="2" key="2">
    <citation type="submission" date="2023-01" db="EMBL/GenBank/DDBJ databases">
        <authorList>
            <person name="Petersen C."/>
        </authorList>
    </citation>
    <scope>NUCLEOTIDE SEQUENCE</scope>
    <source>
        <strain evidence="2">IBT 12815</strain>
    </source>
</reference>
<gene>
    <name evidence="2" type="ORF">N7537_002457</name>
</gene>
<dbReference type="Proteomes" id="UP001213799">
    <property type="component" value="Unassembled WGS sequence"/>
</dbReference>
<proteinExistence type="predicted"/>
<accession>A0AAD6EHE5</accession>
<dbReference type="GeneID" id="81583757"/>
<evidence type="ECO:0000313" key="2">
    <source>
        <dbReference type="EMBL" id="KAJ5617343.1"/>
    </source>
</evidence>
<feature type="region of interest" description="Disordered" evidence="1">
    <location>
        <begin position="40"/>
        <end position="63"/>
    </location>
</feature>